<name>A0A5K7ZUF4_9BACT</name>
<dbReference type="GO" id="GO:0016747">
    <property type="term" value="F:acyltransferase activity, transferring groups other than amino-acyl groups"/>
    <property type="evidence" value="ECO:0007669"/>
    <property type="project" value="InterPro"/>
</dbReference>
<dbReference type="Pfam" id="PF00583">
    <property type="entry name" value="Acetyltransf_1"/>
    <property type="match status" value="1"/>
</dbReference>
<gene>
    <name evidence="2" type="ORF">DSCO28_44230</name>
</gene>
<feature type="domain" description="N-acetyltransferase" evidence="1">
    <location>
        <begin position="6"/>
        <end position="150"/>
    </location>
</feature>
<dbReference type="Proteomes" id="UP000425960">
    <property type="component" value="Chromosome"/>
</dbReference>
<dbReference type="CDD" id="cd04301">
    <property type="entry name" value="NAT_SF"/>
    <property type="match status" value="1"/>
</dbReference>
<dbReference type="AlphaFoldDB" id="A0A5K7ZUF4"/>
<evidence type="ECO:0000259" key="1">
    <source>
        <dbReference type="PROSITE" id="PS51186"/>
    </source>
</evidence>
<dbReference type="PROSITE" id="PS51186">
    <property type="entry name" value="GNAT"/>
    <property type="match status" value="1"/>
</dbReference>
<dbReference type="PIRSF" id="PIRSF037663">
    <property type="entry name" value="Acetyltransf_GNAT_prd"/>
    <property type="match status" value="1"/>
</dbReference>
<dbReference type="InterPro" id="IPR017255">
    <property type="entry name" value="AcTrfase_GNAT_prd"/>
</dbReference>
<accession>A0A5K7ZUF4</accession>
<organism evidence="2 3">
    <name type="scientific">Desulfosarcina ovata subsp. sediminis</name>
    <dbReference type="NCBI Taxonomy" id="885957"/>
    <lineage>
        <taxon>Bacteria</taxon>
        <taxon>Pseudomonadati</taxon>
        <taxon>Thermodesulfobacteriota</taxon>
        <taxon>Desulfobacteria</taxon>
        <taxon>Desulfobacterales</taxon>
        <taxon>Desulfosarcinaceae</taxon>
        <taxon>Desulfosarcina</taxon>
    </lineage>
</organism>
<dbReference type="InterPro" id="IPR016181">
    <property type="entry name" value="Acyl_CoA_acyltransferase"/>
</dbReference>
<evidence type="ECO:0000313" key="3">
    <source>
        <dbReference type="Proteomes" id="UP000425960"/>
    </source>
</evidence>
<dbReference type="PANTHER" id="PTHR43617">
    <property type="entry name" value="L-AMINO ACID N-ACETYLTRANSFERASE"/>
    <property type="match status" value="1"/>
</dbReference>
<dbReference type="RefSeq" id="WP_155311421.1">
    <property type="nucleotide sequence ID" value="NZ_AP021876.1"/>
</dbReference>
<proteinExistence type="predicted"/>
<dbReference type="InterPro" id="IPR000182">
    <property type="entry name" value="GNAT_dom"/>
</dbReference>
<dbReference type="KEGG" id="dov:DSCO28_44230"/>
<reference evidence="2 3" key="1">
    <citation type="submission" date="2019-11" db="EMBL/GenBank/DDBJ databases">
        <title>Comparative genomics of hydrocarbon-degrading Desulfosarcina strains.</title>
        <authorList>
            <person name="Watanabe M."/>
            <person name="Kojima H."/>
            <person name="Fukui M."/>
        </authorList>
    </citation>
    <scope>NUCLEOTIDE SEQUENCE [LARGE SCALE GENOMIC DNA]</scope>
    <source>
        <strain evidence="2 3">28bB2T</strain>
    </source>
</reference>
<sequence length="150" mass="17179">MTNNAIQYRMMTANDFDAIVAIDTKVLNVSRPEYYRTKFEKLFESRDYIPTSLVAEDEGGKVVGFVMGELFMGEYGIFQSEATLDTLGVDPDYQRQGIGDQLVREFIDHLKRLGVNKINTLVNWDDAKLVRFFGSMEFSPSKTINLERTI</sequence>
<evidence type="ECO:0000313" key="2">
    <source>
        <dbReference type="EMBL" id="BBO83857.1"/>
    </source>
</evidence>
<dbReference type="SUPFAM" id="SSF55729">
    <property type="entry name" value="Acyl-CoA N-acyltransferases (Nat)"/>
    <property type="match status" value="1"/>
</dbReference>
<dbReference type="Gene3D" id="3.40.630.30">
    <property type="match status" value="1"/>
</dbReference>
<dbReference type="EMBL" id="AP021876">
    <property type="protein sequence ID" value="BBO83857.1"/>
    <property type="molecule type" value="Genomic_DNA"/>
</dbReference>
<protein>
    <recommendedName>
        <fullName evidence="1">N-acetyltransferase domain-containing protein</fullName>
    </recommendedName>
</protein>
<dbReference type="InterPro" id="IPR050276">
    <property type="entry name" value="MshD_Acetyltransferase"/>
</dbReference>